<feature type="active site" description="Proton acceptor" evidence="6">
    <location>
        <position position="277"/>
    </location>
</feature>
<organism evidence="9 10">
    <name type="scientific">Variovorax boronicumulans</name>
    <dbReference type="NCBI Taxonomy" id="436515"/>
    <lineage>
        <taxon>Bacteria</taxon>
        <taxon>Pseudomonadati</taxon>
        <taxon>Pseudomonadota</taxon>
        <taxon>Betaproteobacteria</taxon>
        <taxon>Burkholderiales</taxon>
        <taxon>Comamonadaceae</taxon>
        <taxon>Variovorax</taxon>
    </lineage>
</organism>
<evidence type="ECO:0000313" key="10">
    <source>
        <dbReference type="Proteomes" id="UP001244295"/>
    </source>
</evidence>
<evidence type="ECO:0000256" key="3">
    <source>
        <dbReference type="ARBA" id="ARBA00022643"/>
    </source>
</evidence>
<dbReference type="InterPro" id="IPR000262">
    <property type="entry name" value="FMN-dep_DH"/>
</dbReference>
<feature type="binding site" evidence="7">
    <location>
        <position position="107"/>
    </location>
    <ligand>
        <name>FMN</name>
        <dbReference type="ChEBI" id="CHEBI:58210"/>
    </ligand>
</feature>
<evidence type="ECO:0000256" key="4">
    <source>
        <dbReference type="ARBA" id="ARBA00023002"/>
    </source>
</evidence>
<evidence type="ECO:0000313" key="9">
    <source>
        <dbReference type="EMBL" id="MDP9922792.1"/>
    </source>
</evidence>
<dbReference type="PIRSF" id="PIRSF000138">
    <property type="entry name" value="Al-hdrx_acd_dh"/>
    <property type="match status" value="1"/>
</dbReference>
<evidence type="ECO:0000256" key="6">
    <source>
        <dbReference type="PIRSR" id="PIRSR000138-1"/>
    </source>
</evidence>
<reference evidence="9" key="1">
    <citation type="submission" date="2023-07" db="EMBL/GenBank/DDBJ databases">
        <title>Sorghum-associated microbial communities from plants grown in Nebraska, USA.</title>
        <authorList>
            <person name="Schachtman D."/>
        </authorList>
    </citation>
    <scope>NUCLEOTIDE SEQUENCE</scope>
    <source>
        <strain evidence="9">DS2795</strain>
    </source>
</reference>
<feature type="binding site" evidence="7">
    <location>
        <position position="277"/>
    </location>
    <ligand>
        <name>glyoxylate</name>
        <dbReference type="ChEBI" id="CHEBI:36655"/>
    </ligand>
</feature>
<dbReference type="EC" id="1.1.99.31" evidence="9"/>
<evidence type="ECO:0000256" key="1">
    <source>
        <dbReference type="ARBA" id="ARBA00001917"/>
    </source>
</evidence>
<dbReference type="PROSITE" id="PS00557">
    <property type="entry name" value="FMN_HYDROXY_ACID_DH_1"/>
    <property type="match status" value="1"/>
</dbReference>
<dbReference type="GO" id="GO:0004459">
    <property type="term" value="F:L-lactate dehydrogenase (NAD+) activity"/>
    <property type="evidence" value="ECO:0007669"/>
    <property type="project" value="TreeGrafter"/>
</dbReference>
<comment type="caution">
    <text evidence="9">The sequence shown here is derived from an EMBL/GenBank/DDBJ whole genome shotgun (WGS) entry which is preliminary data.</text>
</comment>
<protein>
    <submittedName>
        <fullName evidence="9">(S)-mandelate dehydrogenase</fullName>
        <ecNumber evidence="9">1.1.99.31</ecNumber>
    </submittedName>
</protein>
<feature type="binding site" evidence="7">
    <location>
        <begin position="331"/>
        <end position="332"/>
    </location>
    <ligand>
        <name>FMN</name>
        <dbReference type="ChEBI" id="CHEBI:58210"/>
    </ligand>
</feature>
<keyword evidence="2 7" id="KW-0285">Flavoprotein</keyword>
<feature type="binding site" evidence="7">
    <location>
        <position position="156"/>
    </location>
    <ligand>
        <name>FMN</name>
        <dbReference type="ChEBI" id="CHEBI:58210"/>
    </ligand>
</feature>
<dbReference type="InterPro" id="IPR008259">
    <property type="entry name" value="FMN_hydac_DH_AS"/>
</dbReference>
<dbReference type="AlphaFoldDB" id="A0AAW8DTL4"/>
<dbReference type="GO" id="GO:0010181">
    <property type="term" value="F:FMN binding"/>
    <property type="evidence" value="ECO:0007669"/>
    <property type="project" value="InterPro"/>
</dbReference>
<dbReference type="PANTHER" id="PTHR10578">
    <property type="entry name" value="S -2-HYDROXY-ACID OXIDASE-RELATED"/>
    <property type="match status" value="1"/>
</dbReference>
<dbReference type="Gene3D" id="3.20.20.70">
    <property type="entry name" value="Aldolase class I"/>
    <property type="match status" value="1"/>
</dbReference>
<feature type="binding site" evidence="7">
    <location>
        <position position="130"/>
    </location>
    <ligand>
        <name>FMN</name>
        <dbReference type="ChEBI" id="CHEBI:58210"/>
    </ligand>
</feature>
<feature type="binding site" evidence="7">
    <location>
        <begin position="78"/>
        <end position="80"/>
    </location>
    <ligand>
        <name>FMN</name>
        <dbReference type="ChEBI" id="CHEBI:58210"/>
    </ligand>
</feature>
<dbReference type="PROSITE" id="PS51349">
    <property type="entry name" value="FMN_HYDROXY_ACID_DH_2"/>
    <property type="match status" value="1"/>
</dbReference>
<feature type="binding site" evidence="7">
    <location>
        <begin position="308"/>
        <end position="312"/>
    </location>
    <ligand>
        <name>FMN</name>
        <dbReference type="ChEBI" id="CHEBI:58210"/>
    </ligand>
</feature>
<name>A0AAW8DTL4_9BURK</name>
<accession>A0AAW8DTL4</accession>
<feature type="domain" description="FMN hydroxy acid dehydrogenase" evidence="8">
    <location>
        <begin position="1"/>
        <end position="382"/>
    </location>
</feature>
<dbReference type="GO" id="GO:0005886">
    <property type="term" value="C:plasma membrane"/>
    <property type="evidence" value="ECO:0007669"/>
    <property type="project" value="TreeGrafter"/>
</dbReference>
<dbReference type="SUPFAM" id="SSF51395">
    <property type="entry name" value="FMN-linked oxidoreductases"/>
    <property type="match status" value="1"/>
</dbReference>
<comment type="cofactor">
    <cofactor evidence="1">
        <name>FMN</name>
        <dbReference type="ChEBI" id="CHEBI:58210"/>
    </cofactor>
</comment>
<dbReference type="EMBL" id="JAUSRR010000003">
    <property type="protein sequence ID" value="MDP9922792.1"/>
    <property type="molecule type" value="Genomic_DNA"/>
</dbReference>
<keyword evidence="3 7" id="KW-0288">FMN</keyword>
<feature type="binding site" evidence="7">
    <location>
        <position position="280"/>
    </location>
    <ligand>
        <name>glyoxylate</name>
        <dbReference type="ChEBI" id="CHEBI:36655"/>
    </ligand>
</feature>
<feature type="binding site" evidence="7">
    <location>
        <position position="128"/>
    </location>
    <ligand>
        <name>FMN</name>
        <dbReference type="ChEBI" id="CHEBI:58210"/>
    </ligand>
</feature>
<dbReference type="RefSeq" id="WP_307636376.1">
    <property type="nucleotide sequence ID" value="NZ_JAUSRR010000003.1"/>
</dbReference>
<feature type="binding site" evidence="7">
    <location>
        <position position="25"/>
    </location>
    <ligand>
        <name>glyoxylate</name>
        <dbReference type="ChEBI" id="CHEBI:36655"/>
    </ligand>
</feature>
<dbReference type="GO" id="GO:0033720">
    <property type="term" value="F:(S)-mandelate dehydrogenase activity"/>
    <property type="evidence" value="ECO:0007669"/>
    <property type="project" value="UniProtKB-EC"/>
</dbReference>
<gene>
    <name evidence="9" type="ORF">J2W25_001813</name>
</gene>
<sequence length="388" mass="42219">MAALAAVQDYRVLARKRLTRIASDYLEGGAEDLRTLARNRRAYDALLFKPRVLTEVATVDAGVRVLDQTLAMPAVVGPTGLNGLYYPRAEEALATAAHRAGLPFVLSTASTSLLEDVRRASDGELWLQLYVQRDRGIAQRMMARARGAGYTVLMLTVDTPVHGVRDHDIRNGFKMPLRITPRLMADVMTHPRWCMRMLRQGGSPQLVNLARSTGMTVNLAAQAAAMSRQMDMSLNWADIDWLRAHWPGRLLVKGILSVDDALQARAVGVDGIVLSNHGGRQLESAPSPLELLPAVTQAVGSALTVMMDGGIRRGSDIVKARALGAQAVLLGRAPLYGLAARGPRGVTEVLQILRSECETTLRLLGCPRAAELTPAVFQPGWEERLRAI</sequence>
<dbReference type="InterPro" id="IPR013785">
    <property type="entry name" value="Aldolase_TIM"/>
</dbReference>
<keyword evidence="4 9" id="KW-0560">Oxidoreductase</keyword>
<proteinExistence type="inferred from homology"/>
<comment type="similarity">
    <text evidence="5">Belongs to the FMN-dependent alpha-hydroxy acid dehydrogenase family.</text>
</comment>
<dbReference type="FunFam" id="3.20.20.70:FF:000029">
    <property type="entry name" value="L-lactate dehydrogenase"/>
    <property type="match status" value="1"/>
</dbReference>
<feature type="binding site" evidence="7">
    <location>
        <position position="253"/>
    </location>
    <ligand>
        <name>FMN</name>
        <dbReference type="ChEBI" id="CHEBI:58210"/>
    </ligand>
</feature>
<evidence type="ECO:0000256" key="2">
    <source>
        <dbReference type="ARBA" id="ARBA00022630"/>
    </source>
</evidence>
<evidence type="ECO:0000259" key="8">
    <source>
        <dbReference type="PROSITE" id="PS51349"/>
    </source>
</evidence>
<dbReference type="Proteomes" id="UP001244295">
    <property type="component" value="Unassembled WGS sequence"/>
</dbReference>
<evidence type="ECO:0000256" key="5">
    <source>
        <dbReference type="ARBA" id="ARBA00024042"/>
    </source>
</evidence>
<dbReference type="Pfam" id="PF01070">
    <property type="entry name" value="FMN_dh"/>
    <property type="match status" value="1"/>
</dbReference>
<dbReference type="PANTHER" id="PTHR10578:SF107">
    <property type="entry name" value="2-HYDROXYACID OXIDASE 1"/>
    <property type="match status" value="1"/>
</dbReference>
<dbReference type="InterPro" id="IPR037396">
    <property type="entry name" value="FMN_HAD"/>
</dbReference>
<feature type="binding site" evidence="7">
    <location>
        <position position="165"/>
    </location>
    <ligand>
        <name>glyoxylate</name>
        <dbReference type="ChEBI" id="CHEBI:36655"/>
    </ligand>
</feature>
<evidence type="ECO:0000256" key="7">
    <source>
        <dbReference type="PIRSR" id="PIRSR000138-2"/>
    </source>
</evidence>
<dbReference type="InterPro" id="IPR012133">
    <property type="entry name" value="Alpha-hydoxy_acid_DH_FMN"/>
</dbReference>
<dbReference type="GO" id="GO:0009060">
    <property type="term" value="P:aerobic respiration"/>
    <property type="evidence" value="ECO:0007669"/>
    <property type="project" value="TreeGrafter"/>
</dbReference>
<feature type="binding site" evidence="7">
    <location>
        <position position="275"/>
    </location>
    <ligand>
        <name>FMN</name>
        <dbReference type="ChEBI" id="CHEBI:58210"/>
    </ligand>
</feature>